<dbReference type="InParanoid" id="A0A1B7MD69"/>
<dbReference type="STRING" id="1314800.A0A1B7MD69"/>
<feature type="non-terminal residue" evidence="2">
    <location>
        <position position="274"/>
    </location>
</feature>
<feature type="region of interest" description="Disordered" evidence="1">
    <location>
        <begin position="191"/>
        <end position="274"/>
    </location>
</feature>
<protein>
    <submittedName>
        <fullName evidence="2">Uncharacterized protein</fullName>
    </submittedName>
</protein>
<evidence type="ECO:0000313" key="3">
    <source>
        <dbReference type="Proteomes" id="UP000092154"/>
    </source>
</evidence>
<gene>
    <name evidence="2" type="ORF">K503DRAFT_788375</name>
</gene>
<organism evidence="2 3">
    <name type="scientific">Rhizopogon vinicolor AM-OR11-026</name>
    <dbReference type="NCBI Taxonomy" id="1314800"/>
    <lineage>
        <taxon>Eukaryota</taxon>
        <taxon>Fungi</taxon>
        <taxon>Dikarya</taxon>
        <taxon>Basidiomycota</taxon>
        <taxon>Agaricomycotina</taxon>
        <taxon>Agaricomycetes</taxon>
        <taxon>Agaricomycetidae</taxon>
        <taxon>Boletales</taxon>
        <taxon>Suillineae</taxon>
        <taxon>Rhizopogonaceae</taxon>
        <taxon>Rhizopogon</taxon>
    </lineage>
</organism>
<sequence>VSGTLLYCFKHDNLLTSIALSPKRNVLACVGIGGVAQLWDTDSHKPIGQPFLQEDHEPLRCVSFSRHGQYLAYGGDGNKITLWMVQDITLQPPAHTPISKIQHVTQEDPQPEPLSSSFLNGDDLMEEGYDDPYDNFFAVRLSSQSSLVPAPPDSCPRRRLQDIFSNLSVLCPPVNQFVGLQERLKRRFRVHAPANSKQGECRQEGRVGGGEEEEEEEEEECSKDIDLPPCSTNTTPCTVKGTQREELPAGTNTPPPDDIPPAALDSDDNRKLWN</sequence>
<feature type="non-terminal residue" evidence="2">
    <location>
        <position position="1"/>
    </location>
</feature>
<dbReference type="Gene3D" id="2.130.10.10">
    <property type="entry name" value="YVTN repeat-like/Quinoprotein amine dehydrogenase"/>
    <property type="match status" value="1"/>
</dbReference>
<keyword evidence="3" id="KW-1185">Reference proteome</keyword>
<feature type="compositionally biased region" description="Acidic residues" evidence="1">
    <location>
        <begin position="210"/>
        <end position="221"/>
    </location>
</feature>
<dbReference type="InterPro" id="IPR015943">
    <property type="entry name" value="WD40/YVTN_repeat-like_dom_sf"/>
</dbReference>
<dbReference type="InterPro" id="IPR001680">
    <property type="entry name" value="WD40_rpt"/>
</dbReference>
<dbReference type="AlphaFoldDB" id="A0A1B7MD69"/>
<feature type="compositionally biased region" description="Polar residues" evidence="1">
    <location>
        <begin position="230"/>
        <end position="241"/>
    </location>
</feature>
<proteinExistence type="predicted"/>
<dbReference type="SMART" id="SM00320">
    <property type="entry name" value="WD40"/>
    <property type="match status" value="2"/>
</dbReference>
<accession>A0A1B7MD69</accession>
<dbReference type="EMBL" id="KV450281">
    <property type="protein sequence ID" value="OAX30553.1"/>
    <property type="molecule type" value="Genomic_DNA"/>
</dbReference>
<reference evidence="2 3" key="1">
    <citation type="submission" date="2016-06" db="EMBL/GenBank/DDBJ databases">
        <title>Comparative genomics of the ectomycorrhizal sister species Rhizopogon vinicolor and Rhizopogon vesiculosus (Basidiomycota: Boletales) reveals a divergence of the mating type B locus.</title>
        <authorList>
            <consortium name="DOE Joint Genome Institute"/>
            <person name="Mujic A.B."/>
            <person name="Kuo A."/>
            <person name="Tritt A."/>
            <person name="Lipzen A."/>
            <person name="Chen C."/>
            <person name="Johnson J."/>
            <person name="Sharma A."/>
            <person name="Barry K."/>
            <person name="Grigoriev I.V."/>
            <person name="Spatafora J.W."/>
        </authorList>
    </citation>
    <scope>NUCLEOTIDE SEQUENCE [LARGE SCALE GENOMIC DNA]</scope>
    <source>
        <strain evidence="2 3">AM-OR11-026</strain>
    </source>
</reference>
<evidence type="ECO:0000256" key="1">
    <source>
        <dbReference type="SAM" id="MobiDB-lite"/>
    </source>
</evidence>
<dbReference type="InterPro" id="IPR036322">
    <property type="entry name" value="WD40_repeat_dom_sf"/>
</dbReference>
<dbReference type="SUPFAM" id="SSF50978">
    <property type="entry name" value="WD40 repeat-like"/>
    <property type="match status" value="1"/>
</dbReference>
<dbReference type="Proteomes" id="UP000092154">
    <property type="component" value="Unassembled WGS sequence"/>
</dbReference>
<dbReference type="OrthoDB" id="10251741at2759"/>
<name>A0A1B7MD69_9AGAM</name>
<evidence type="ECO:0000313" key="2">
    <source>
        <dbReference type="EMBL" id="OAX30553.1"/>
    </source>
</evidence>
<dbReference type="Pfam" id="PF00400">
    <property type="entry name" value="WD40"/>
    <property type="match status" value="1"/>
</dbReference>